<dbReference type="SUPFAM" id="SSF56059">
    <property type="entry name" value="Glutathione synthetase ATP-binding domain-like"/>
    <property type="match status" value="1"/>
</dbReference>
<organism evidence="1 2">
    <name type="scientific">Falsibacillus pallidus</name>
    <dbReference type="NCBI Taxonomy" id="493781"/>
    <lineage>
        <taxon>Bacteria</taxon>
        <taxon>Bacillati</taxon>
        <taxon>Bacillota</taxon>
        <taxon>Bacilli</taxon>
        <taxon>Bacillales</taxon>
        <taxon>Bacillaceae</taxon>
        <taxon>Falsibacillus</taxon>
    </lineage>
</organism>
<dbReference type="OrthoDB" id="7869153at2"/>
<dbReference type="Pfam" id="PF14398">
    <property type="entry name" value="ATPgrasp_YheCD"/>
    <property type="match status" value="1"/>
</dbReference>
<proteinExistence type="predicted"/>
<dbReference type="InterPro" id="IPR026838">
    <property type="entry name" value="YheC/D"/>
</dbReference>
<comment type="caution">
    <text evidence="1">The sequence shown here is derived from an EMBL/GenBank/DDBJ whole genome shotgun (WGS) entry which is preliminary data.</text>
</comment>
<reference evidence="1 2" key="1">
    <citation type="submission" date="2018-07" db="EMBL/GenBank/DDBJ databases">
        <title>Genomic Encyclopedia of Type Strains, Phase IV (KMG-IV): sequencing the most valuable type-strain genomes for metagenomic binning, comparative biology and taxonomic classification.</title>
        <authorList>
            <person name="Goeker M."/>
        </authorList>
    </citation>
    <scope>NUCLEOTIDE SEQUENCE [LARGE SCALE GENOMIC DNA]</scope>
    <source>
        <strain evidence="1 2">DSM 25281</strain>
    </source>
</reference>
<evidence type="ECO:0000313" key="2">
    <source>
        <dbReference type="Proteomes" id="UP000255326"/>
    </source>
</evidence>
<keyword evidence="2" id="KW-1185">Reference proteome</keyword>
<dbReference type="EMBL" id="QQAY01000001">
    <property type="protein sequence ID" value="RDI47891.1"/>
    <property type="molecule type" value="Genomic_DNA"/>
</dbReference>
<dbReference type="RefSeq" id="WP_114744090.1">
    <property type="nucleotide sequence ID" value="NZ_QQAY01000001.1"/>
</dbReference>
<evidence type="ECO:0000313" key="1">
    <source>
        <dbReference type="EMBL" id="RDI47891.1"/>
    </source>
</evidence>
<accession>A0A370GWG4</accession>
<name>A0A370GWG4_9BACI</name>
<sequence length="390" mass="45225">MMLYFHEGSRYFSHTGVQPLFWGNNEDFVEGRGETSRFDFKMCERKNQIGPLIGILTGKNKAGLLTGNGSLFKSIQAELQEIGGFSFVFTLDDLFPQGIHGYFHHPSTDTWHETDFPYPEIIYNRLPSRKTEESESFHHLIKTLKEKEVPFFNPCFINKLDMYESFKNIPSISKHLPFTAPLMEKSALLALLEEKRNLYIKPIKQSQGKGITLLTMDESGEWRLVKEKDTARFSSFDSLWECEGDKWLAEPYLMQEMIQTKQAAGKKYDLRGHVHFGKKGYTLTGIGVRLANKQQLTTHMKRGGSLYPYHSIRNPLLETEIKSLAKHCGKALSDLYGFFGEFTFDLGLDERNHIWLFELNSKPMSFDEEEIELKKRSSIVRLFYQLTHWV</sequence>
<gene>
    <name evidence="1" type="ORF">DFR59_101556</name>
</gene>
<protein>
    <submittedName>
        <fullName evidence="1">YheC/D-like protein</fullName>
    </submittedName>
</protein>
<dbReference type="Proteomes" id="UP000255326">
    <property type="component" value="Unassembled WGS sequence"/>
</dbReference>
<dbReference type="AlphaFoldDB" id="A0A370GWG4"/>